<dbReference type="EMBL" id="JBHUEH010000006">
    <property type="protein sequence ID" value="MFD1884189.1"/>
    <property type="molecule type" value="Genomic_DNA"/>
</dbReference>
<proteinExistence type="inferred from homology"/>
<evidence type="ECO:0000256" key="2">
    <source>
        <dbReference type="ARBA" id="ARBA00009399"/>
    </source>
</evidence>
<reference evidence="9" key="1">
    <citation type="journal article" date="2019" name="Int. J. Syst. Evol. Microbiol.">
        <title>The Global Catalogue of Microorganisms (GCM) 10K type strain sequencing project: providing services to taxonomists for standard genome sequencing and annotation.</title>
        <authorList>
            <consortium name="The Broad Institute Genomics Platform"/>
            <consortium name="The Broad Institute Genome Sequencing Center for Infectious Disease"/>
            <person name="Wu L."/>
            <person name="Ma J."/>
        </authorList>
    </citation>
    <scope>NUCLEOTIDE SEQUENCE [LARGE SCALE GENOMIC DNA]</scope>
    <source>
        <strain evidence="9">CCUG 54950</strain>
    </source>
</reference>
<evidence type="ECO:0000256" key="5">
    <source>
        <dbReference type="ARBA" id="ARBA00023136"/>
    </source>
</evidence>
<evidence type="ECO:0000259" key="7">
    <source>
        <dbReference type="Pfam" id="PF04138"/>
    </source>
</evidence>
<evidence type="ECO:0000313" key="9">
    <source>
        <dbReference type="Proteomes" id="UP001597233"/>
    </source>
</evidence>
<dbReference type="InterPro" id="IPR007267">
    <property type="entry name" value="GtrA_DPMS_TM"/>
</dbReference>
<comment type="subcellular location">
    <subcellularLocation>
        <location evidence="1">Membrane</location>
        <topology evidence="1">Multi-pass membrane protein</topology>
    </subcellularLocation>
</comment>
<keyword evidence="5 6" id="KW-0472">Membrane</keyword>
<evidence type="ECO:0000256" key="4">
    <source>
        <dbReference type="ARBA" id="ARBA00022989"/>
    </source>
</evidence>
<dbReference type="PANTHER" id="PTHR38459">
    <property type="entry name" value="PROPHAGE BACTOPRENOL-LINKED GLUCOSE TRANSLOCASE HOMOLOG"/>
    <property type="match status" value="1"/>
</dbReference>
<evidence type="ECO:0000313" key="8">
    <source>
        <dbReference type="EMBL" id="MFD1884189.1"/>
    </source>
</evidence>
<keyword evidence="3 6" id="KW-0812">Transmembrane</keyword>
<keyword evidence="9" id="KW-1185">Reference proteome</keyword>
<comment type="caution">
    <text evidence="8">The sequence shown here is derived from an EMBL/GenBank/DDBJ whole genome shotgun (WGS) entry which is preliminary data.</text>
</comment>
<sequence>MLVSKLLGSQAIRFAAVGVSNTAIDFIVFMLLQHWTGVAAAQIIGYSAGTANSYYWNRKWTFARGKGWDGGELLRFLLVNLSVALITSFVITLMSSTIPVWIAKLGVTVLGLGINFGFSKLWVFR</sequence>
<protein>
    <submittedName>
        <fullName evidence="8">GtrA family protein</fullName>
    </submittedName>
</protein>
<feature type="transmembrane region" description="Helical" evidence="6">
    <location>
        <begin position="101"/>
        <end position="123"/>
    </location>
</feature>
<dbReference type="Proteomes" id="UP001597233">
    <property type="component" value="Unassembled WGS sequence"/>
</dbReference>
<dbReference type="Pfam" id="PF04138">
    <property type="entry name" value="GtrA_DPMS_TM"/>
    <property type="match status" value="1"/>
</dbReference>
<gene>
    <name evidence="8" type="ORF">ACFSC9_01460</name>
</gene>
<evidence type="ECO:0000256" key="1">
    <source>
        <dbReference type="ARBA" id="ARBA00004141"/>
    </source>
</evidence>
<feature type="domain" description="GtrA/DPMS transmembrane" evidence="7">
    <location>
        <begin position="13"/>
        <end position="124"/>
    </location>
</feature>
<dbReference type="PANTHER" id="PTHR38459:SF1">
    <property type="entry name" value="PROPHAGE BACTOPRENOL-LINKED GLUCOSE TRANSLOCASE HOMOLOG"/>
    <property type="match status" value="1"/>
</dbReference>
<dbReference type="RefSeq" id="WP_347326943.1">
    <property type="nucleotide sequence ID" value="NZ_JBCGUH010000017.1"/>
</dbReference>
<organism evidence="8 9">
    <name type="scientific">Paenibacillus wenxiniae</name>
    <dbReference type="NCBI Taxonomy" id="1636843"/>
    <lineage>
        <taxon>Bacteria</taxon>
        <taxon>Bacillati</taxon>
        <taxon>Bacillota</taxon>
        <taxon>Bacilli</taxon>
        <taxon>Bacillales</taxon>
        <taxon>Paenibacillaceae</taxon>
        <taxon>Paenibacillus</taxon>
    </lineage>
</organism>
<accession>A0ABW4RE94</accession>
<feature type="transmembrane region" description="Helical" evidence="6">
    <location>
        <begin position="76"/>
        <end position="95"/>
    </location>
</feature>
<name>A0ABW4RE94_9BACL</name>
<keyword evidence="4 6" id="KW-1133">Transmembrane helix</keyword>
<feature type="transmembrane region" description="Helical" evidence="6">
    <location>
        <begin position="38"/>
        <end position="56"/>
    </location>
</feature>
<comment type="similarity">
    <text evidence="2">Belongs to the GtrA family.</text>
</comment>
<evidence type="ECO:0000256" key="6">
    <source>
        <dbReference type="SAM" id="Phobius"/>
    </source>
</evidence>
<dbReference type="InterPro" id="IPR051401">
    <property type="entry name" value="GtrA_CellWall_Glycosyl"/>
</dbReference>
<evidence type="ECO:0000256" key="3">
    <source>
        <dbReference type="ARBA" id="ARBA00022692"/>
    </source>
</evidence>